<accession>G5AI60</accession>
<dbReference type="InParanoid" id="G5AI60"/>
<feature type="region of interest" description="Disordered" evidence="1">
    <location>
        <begin position="297"/>
        <end position="320"/>
    </location>
</feature>
<dbReference type="RefSeq" id="XP_009527222.1">
    <property type="nucleotide sequence ID" value="XM_009528927.1"/>
</dbReference>
<feature type="compositionally biased region" description="Low complexity" evidence="1">
    <location>
        <begin position="508"/>
        <end position="518"/>
    </location>
</feature>
<dbReference type="KEGG" id="psoj:PHYSODRAFT_500534"/>
<feature type="region of interest" description="Disordered" evidence="1">
    <location>
        <begin position="358"/>
        <end position="533"/>
    </location>
</feature>
<dbReference type="GeneID" id="20657845"/>
<reference evidence="2" key="2">
    <citation type="submission" date="2011-09" db="EMBL/GenBank/DDBJ databases">
        <authorList>
            <consortium name="US DOE Joint Genome Institute (JGI-PGF)"/>
            <person name="Aerts A."/>
            <person name="Grimwood J."/>
            <person name="Schmutz J."/>
            <person name="Lucas S."/>
            <person name="Hammon N."/>
            <person name="Glavina del Rio T."/>
            <person name="Dalin E."/>
            <person name="Tice H."/>
            <person name="Pitluck S."/>
            <person name="Dehal P."/>
            <person name="Chapman J."/>
            <person name="Putman N.H."/>
            <person name="Salamov A.A."/>
            <person name="Terry A."/>
            <person name="Rokhsar D.S."/>
            <person name="Boore J.L."/>
            <person name="Tripathy S."/>
            <person name="Tyler B.M."/>
            <person name="Grigoriev I.V."/>
        </authorList>
    </citation>
    <scope>NUCLEOTIDE SEQUENCE</scope>
    <source>
        <strain evidence="2">P6497</strain>
    </source>
</reference>
<dbReference type="KEGG" id="psoj:PHYSODRAFT_535751"/>
<feature type="compositionally biased region" description="Basic residues" evidence="1">
    <location>
        <begin position="556"/>
        <end position="567"/>
    </location>
</feature>
<protein>
    <submittedName>
        <fullName evidence="2">Uncharacterized protein</fullName>
    </submittedName>
</protein>
<feature type="compositionally biased region" description="Low complexity" evidence="1">
    <location>
        <begin position="388"/>
        <end position="397"/>
    </location>
</feature>
<feature type="compositionally biased region" description="Pro residues" evidence="1">
    <location>
        <begin position="576"/>
        <end position="590"/>
    </location>
</feature>
<feature type="compositionally biased region" description="Acidic residues" evidence="1">
    <location>
        <begin position="365"/>
        <end position="375"/>
    </location>
</feature>
<dbReference type="AlphaFoldDB" id="G5AI60"/>
<reference evidence="2 4" key="1">
    <citation type="journal article" date="2006" name="Science">
        <title>Phytophthora genome sequences uncover evolutionary origins and mechanisms of pathogenesis.</title>
        <authorList>
            <person name="Tyler B.M."/>
            <person name="Tripathy S."/>
            <person name="Zhang X."/>
            <person name="Dehal P."/>
            <person name="Jiang R.H."/>
            <person name="Aerts A."/>
            <person name="Arredondo F.D."/>
            <person name="Baxter L."/>
            <person name="Bensasson D."/>
            <person name="Beynon J.L."/>
            <person name="Chapman J."/>
            <person name="Damasceno C.M."/>
            <person name="Dorrance A.E."/>
            <person name="Dou D."/>
            <person name="Dickerman A.W."/>
            <person name="Dubchak I.L."/>
            <person name="Garbelotto M."/>
            <person name="Gijzen M."/>
            <person name="Gordon S.G."/>
            <person name="Govers F."/>
            <person name="Grunwald N.J."/>
            <person name="Huang W."/>
            <person name="Ivors K.L."/>
            <person name="Jones R.W."/>
            <person name="Kamoun S."/>
            <person name="Krampis K."/>
            <person name="Lamour K.H."/>
            <person name="Lee M.K."/>
            <person name="McDonald W.H."/>
            <person name="Medina M."/>
            <person name="Meijer H.J."/>
            <person name="Nordberg E.K."/>
            <person name="Maclean D.J."/>
            <person name="Ospina-Giraldo M.D."/>
            <person name="Morris P.F."/>
            <person name="Phuntumart V."/>
            <person name="Putnam N.H."/>
            <person name="Rash S."/>
            <person name="Rose J.K."/>
            <person name="Sakihama Y."/>
            <person name="Salamov A.A."/>
            <person name="Savidor A."/>
            <person name="Scheuring C.F."/>
            <person name="Smith B.M."/>
            <person name="Sobral B.W."/>
            <person name="Terry A."/>
            <person name="Torto-Alalibo T.A."/>
            <person name="Win J."/>
            <person name="Xu Z."/>
            <person name="Zhang H."/>
            <person name="Grigoriev I.V."/>
            <person name="Rokhsar D.S."/>
            <person name="Boore J.L."/>
        </authorList>
    </citation>
    <scope>NUCLEOTIDE SEQUENCE [LARGE SCALE GENOMIC DNA]</scope>
    <source>
        <strain evidence="2 4">P6497</strain>
    </source>
</reference>
<feature type="compositionally biased region" description="Basic residues" evidence="1">
    <location>
        <begin position="663"/>
        <end position="675"/>
    </location>
</feature>
<gene>
    <name evidence="3" type="ORF">PHYSODRAFT_500534</name>
    <name evidence="2" type="ORF">PHYSODRAFT_535751</name>
</gene>
<proteinExistence type="predicted"/>
<evidence type="ECO:0000313" key="2">
    <source>
        <dbReference type="EMBL" id="EGZ04785.1"/>
    </source>
</evidence>
<feature type="compositionally biased region" description="Low complexity" evidence="1">
    <location>
        <begin position="636"/>
        <end position="662"/>
    </location>
</feature>
<sequence length="716" mass="75236">MSVGSSGDELETPGVPPLYPGNNSPLDETLTLSIGLVAKSTVDAVVQEAVEALAQAVAGATQWFVDAARGEFISQAVITADPPDPDPVEEDGKHATASPPDLVKPLPLLTRPPSAVIHAVAKATVDAATQEAVNEVVRAVEKATEWITQAVENELVSETMDPDEGIAIHNATEWIAQAVRSELVAHAVADASPSIDAAIEEDEEPPDTPEVVRAHSIPRLSFQDDVPVAAIRELAKATAEEAVGIACENVAQAIGLASTWLAQAVRGELVAQTVADASPPDPDSTLPVVEADNISADSTDLQERPQQQPSPSTEEVEESVNLPALQLPSAAPVSSEVVAELAIPFVNEVVASALHQAVPVSPPEPQDEEVYDDDYTPINTPTAEDAPTRSPLPSTRSPEPETPFVPPVILSVRATPPDKATPRRKSPITSKRGLGTAPSTDNSPSSAPPAVTLGDERSLCSEPEPPQTTLPPLVLPGIPGAPLSGRTKLHHHKTPRKTPRFDEAIFVSDSSRTPSKTSSRLEKHTSQSSIAAELELTPLSSARAAALIYAQPPPSSRHHHHHHKPKKLRDAASQTSPPPSPPLPTLPPQPLVAVHNDSHTTELTKTHTHRLKHSPRDGSSPENGADKKADGGSNNSLLAPLTKTPAAPPSADASPPKSSSPSRTHRNHAHGHHKAGGGGAGGGSTSPNKRSGYCQRCVFEGRSCKINDCLKHQVLK</sequence>
<feature type="region of interest" description="Disordered" evidence="1">
    <location>
        <begin position="78"/>
        <end position="105"/>
    </location>
</feature>
<feature type="region of interest" description="Disordered" evidence="1">
    <location>
        <begin position="1"/>
        <end position="23"/>
    </location>
</feature>
<evidence type="ECO:0000313" key="3">
    <source>
        <dbReference type="EMBL" id="EGZ18164.1"/>
    </source>
</evidence>
<feature type="region of interest" description="Disordered" evidence="1">
    <location>
        <begin position="545"/>
        <end position="692"/>
    </location>
</feature>
<organism evidence="4">
    <name type="scientific">Phytophthora sojae (strain P6497)</name>
    <name type="common">Soybean stem and root rot agent</name>
    <name type="synonym">Phytophthora megasperma f. sp. glycines</name>
    <dbReference type="NCBI Taxonomy" id="1094619"/>
    <lineage>
        <taxon>Eukaryota</taxon>
        <taxon>Sar</taxon>
        <taxon>Stramenopiles</taxon>
        <taxon>Oomycota</taxon>
        <taxon>Peronosporomycetes</taxon>
        <taxon>Peronosporales</taxon>
        <taxon>Peronosporaceae</taxon>
        <taxon>Phytophthora</taxon>
    </lineage>
</organism>
<feature type="compositionally biased region" description="Low complexity" evidence="1">
    <location>
        <begin position="304"/>
        <end position="313"/>
    </location>
</feature>
<dbReference type="Proteomes" id="UP000002640">
    <property type="component" value="Unassembled WGS sequence"/>
</dbReference>
<dbReference type="EMBL" id="JH159174">
    <property type="protein sequence ID" value="EGZ04785.1"/>
    <property type="molecule type" value="Genomic_DNA"/>
</dbReference>
<feature type="compositionally biased region" description="Basic residues" evidence="1">
    <location>
        <begin position="487"/>
        <end position="498"/>
    </location>
</feature>
<dbReference type="EMBL" id="JH159154">
    <property type="protein sequence ID" value="EGZ18164.1"/>
    <property type="molecule type" value="Genomic_DNA"/>
</dbReference>
<evidence type="ECO:0000256" key="1">
    <source>
        <dbReference type="SAM" id="MobiDB-lite"/>
    </source>
</evidence>
<name>G5AI60_PHYSP</name>
<keyword evidence="4" id="KW-1185">Reference proteome</keyword>
<dbReference type="GeneID" id="20662163"/>
<feature type="compositionally biased region" description="Basic and acidic residues" evidence="1">
    <location>
        <begin position="596"/>
        <end position="605"/>
    </location>
</feature>
<dbReference type="RefSeq" id="XP_009539761.1">
    <property type="nucleotide sequence ID" value="XM_009541466.1"/>
</dbReference>
<evidence type="ECO:0000313" key="4">
    <source>
        <dbReference type="Proteomes" id="UP000002640"/>
    </source>
</evidence>